<dbReference type="InterPro" id="IPR036390">
    <property type="entry name" value="WH_DNA-bd_sf"/>
</dbReference>
<dbReference type="Gene3D" id="1.10.10.10">
    <property type="entry name" value="Winged helix-like DNA-binding domain superfamily/Winged helix DNA-binding domain"/>
    <property type="match status" value="1"/>
</dbReference>
<keyword evidence="3 5" id="KW-0346">Stress response</keyword>
<dbReference type="InterPro" id="IPR036388">
    <property type="entry name" value="WH-like_DNA-bd_sf"/>
</dbReference>
<comment type="caution">
    <text evidence="7">The sequence shown here is derived from an EMBL/GenBank/DDBJ whole genome shotgun (WGS) entry which is preliminary data.</text>
</comment>
<dbReference type="Gene3D" id="3.30.390.60">
    <property type="entry name" value="Heat-inducible transcription repressor hrca homolog, domain 3"/>
    <property type="match status" value="1"/>
</dbReference>
<evidence type="ECO:0000313" key="7">
    <source>
        <dbReference type="EMBL" id="MBD3867617.1"/>
    </source>
</evidence>
<dbReference type="Proteomes" id="UP000648239">
    <property type="component" value="Unassembled WGS sequence"/>
</dbReference>
<proteinExistence type="inferred from homology"/>
<dbReference type="InterPro" id="IPR021153">
    <property type="entry name" value="HrcA_C"/>
</dbReference>
<dbReference type="Gene3D" id="3.30.450.40">
    <property type="match status" value="1"/>
</dbReference>
<dbReference type="GO" id="GO:0045892">
    <property type="term" value="P:negative regulation of DNA-templated transcription"/>
    <property type="evidence" value="ECO:0007669"/>
    <property type="project" value="UniProtKB-UniRule"/>
</dbReference>
<comment type="function">
    <text evidence="5">Negative regulator of class I heat shock genes (grpE-dnaK-dnaJ and groELS operons). Prevents heat-shock induction of these operons.</text>
</comment>
<dbReference type="PIRSF" id="PIRSF005485">
    <property type="entry name" value="HrcA"/>
    <property type="match status" value="1"/>
</dbReference>
<dbReference type="SUPFAM" id="SSF46785">
    <property type="entry name" value="Winged helix' DNA-binding domain"/>
    <property type="match status" value="1"/>
</dbReference>
<sequence>MDNKNVRRGQFDLNLRETEILRSVLKAHVLSGEPVGSRTVSKGLRMDLSPATIRSIMSDLEDRGLLCQPHTSAGRVPTEGAYRFYVDRLMRPPRLQRSRVEIIDAALHDHQGEITDLLEEASRQLSRFSGNVGIVLAPELNRIVVEKMEFVRVAAGRVVAILVGRSGVVHNRLLELGGGWSQADLDQMGAYLSEQFSGCTLPEMHHEVQRRLREDRASLDRLKRKSMQLGEKAVEGGEGSGAIFVDGTSNLLDSPEFADVRKMKSLFKALDEKKRLVDLLGNVLDGEGVQVTIGRENNLADLKDCALVASPYQSGNRAVGTVGIVGPTRMEYVQVIALVDHLARVLTRFLSGDEPEAAST</sequence>
<evidence type="ECO:0000256" key="4">
    <source>
        <dbReference type="ARBA" id="ARBA00023163"/>
    </source>
</evidence>
<keyword evidence="4 5" id="KW-0804">Transcription</keyword>
<dbReference type="GO" id="GO:0003677">
    <property type="term" value="F:DNA binding"/>
    <property type="evidence" value="ECO:0007669"/>
    <property type="project" value="InterPro"/>
</dbReference>
<feature type="domain" description="Heat-inducible transcription repressor HrcA C-terminal" evidence="6">
    <location>
        <begin position="116"/>
        <end position="336"/>
    </location>
</feature>
<evidence type="ECO:0000256" key="1">
    <source>
        <dbReference type="ARBA" id="ARBA00022491"/>
    </source>
</evidence>
<dbReference type="SUPFAM" id="SSF55781">
    <property type="entry name" value="GAF domain-like"/>
    <property type="match status" value="1"/>
</dbReference>
<keyword evidence="2 5" id="KW-0805">Transcription regulation</keyword>
<gene>
    <name evidence="5 7" type="primary">hrcA</name>
    <name evidence="7" type="ORF">IFK94_05785</name>
</gene>
<dbReference type="AlphaFoldDB" id="A0A8J7CCL9"/>
<evidence type="ECO:0000256" key="3">
    <source>
        <dbReference type="ARBA" id="ARBA00023016"/>
    </source>
</evidence>
<comment type="similarity">
    <text evidence="5">Belongs to the HrcA family.</text>
</comment>
<dbReference type="PANTHER" id="PTHR34824:SF1">
    <property type="entry name" value="HEAT-INDUCIBLE TRANSCRIPTION REPRESSOR HRCA"/>
    <property type="match status" value="1"/>
</dbReference>
<dbReference type="InterPro" id="IPR023120">
    <property type="entry name" value="WHTH_transcript_rep_HrcA_IDD"/>
</dbReference>
<accession>A0A8J7CCL9</accession>
<evidence type="ECO:0000256" key="2">
    <source>
        <dbReference type="ARBA" id="ARBA00023015"/>
    </source>
</evidence>
<dbReference type="HAMAP" id="MF_00081">
    <property type="entry name" value="HrcA"/>
    <property type="match status" value="1"/>
</dbReference>
<dbReference type="Pfam" id="PF01628">
    <property type="entry name" value="HrcA"/>
    <property type="match status" value="1"/>
</dbReference>
<reference evidence="7 8" key="1">
    <citation type="submission" date="2020-08" db="EMBL/GenBank/DDBJ databases">
        <title>Acidobacteriota in marine sediments use diverse sulfur dissimilation pathways.</title>
        <authorList>
            <person name="Wasmund K."/>
        </authorList>
    </citation>
    <scope>NUCLEOTIDE SEQUENCE [LARGE SCALE GENOMIC DNA]</scope>
    <source>
        <strain evidence="7">MAG AM4</strain>
    </source>
</reference>
<dbReference type="NCBIfam" id="TIGR00331">
    <property type="entry name" value="hrcA"/>
    <property type="match status" value="1"/>
</dbReference>
<name>A0A8J7CCL9_9BACT</name>
<dbReference type="InterPro" id="IPR029016">
    <property type="entry name" value="GAF-like_dom_sf"/>
</dbReference>
<protein>
    <recommendedName>
        <fullName evidence="5">Heat-inducible transcription repressor HrcA</fullName>
    </recommendedName>
</protein>
<evidence type="ECO:0000313" key="8">
    <source>
        <dbReference type="Proteomes" id="UP000648239"/>
    </source>
</evidence>
<evidence type="ECO:0000256" key="5">
    <source>
        <dbReference type="HAMAP-Rule" id="MF_00081"/>
    </source>
</evidence>
<keyword evidence="1 5" id="KW-0678">Repressor</keyword>
<dbReference type="InterPro" id="IPR002571">
    <property type="entry name" value="HrcA"/>
</dbReference>
<organism evidence="7 8">
    <name type="scientific">Candidatus Polarisedimenticola svalbardensis</name>
    <dbReference type="NCBI Taxonomy" id="2886004"/>
    <lineage>
        <taxon>Bacteria</taxon>
        <taxon>Pseudomonadati</taxon>
        <taxon>Acidobacteriota</taxon>
        <taxon>Candidatus Polarisedimenticolia</taxon>
        <taxon>Candidatus Polarisedimenticolales</taxon>
        <taxon>Candidatus Polarisedimenticolaceae</taxon>
        <taxon>Candidatus Polarisedimenticola</taxon>
    </lineage>
</organism>
<dbReference type="PANTHER" id="PTHR34824">
    <property type="entry name" value="HEAT-INDUCIBLE TRANSCRIPTION REPRESSOR HRCA"/>
    <property type="match status" value="1"/>
</dbReference>
<evidence type="ECO:0000259" key="6">
    <source>
        <dbReference type="Pfam" id="PF01628"/>
    </source>
</evidence>
<dbReference type="EMBL" id="JACXWD010000013">
    <property type="protein sequence ID" value="MBD3867617.1"/>
    <property type="molecule type" value="Genomic_DNA"/>
</dbReference>